<dbReference type="AlphaFoldDB" id="A0A3A9Z686"/>
<dbReference type="PANTHER" id="PTHR30532">
    <property type="entry name" value="IRON III DICITRATE-BINDING PERIPLASMIC PROTEIN"/>
    <property type="match status" value="1"/>
</dbReference>
<protein>
    <submittedName>
        <fullName evidence="7">ABC transporter substrate-binding protein</fullName>
    </submittedName>
</protein>
<reference evidence="7 8" key="1">
    <citation type="journal article" date="2014" name="Int. J. Syst. Evol. Microbiol.">
        <title>Streptomyces hoynatensis sp. nov., isolated from deep marine sediment.</title>
        <authorList>
            <person name="Veyisoglu A."/>
            <person name="Sahin N."/>
        </authorList>
    </citation>
    <scope>NUCLEOTIDE SEQUENCE [LARGE SCALE GENOMIC DNA]</scope>
    <source>
        <strain evidence="7 8">KCTC 29097</strain>
    </source>
</reference>
<keyword evidence="4 5" id="KW-0732">Signal</keyword>
<dbReference type="InterPro" id="IPR002491">
    <property type="entry name" value="ABC_transptr_periplasmic_BD"/>
</dbReference>
<dbReference type="PROSITE" id="PS51257">
    <property type="entry name" value="PROKAR_LIPOPROTEIN"/>
    <property type="match status" value="1"/>
</dbReference>
<comment type="caution">
    <text evidence="7">The sequence shown here is derived from an EMBL/GenBank/DDBJ whole genome shotgun (WGS) entry which is preliminary data.</text>
</comment>
<evidence type="ECO:0000256" key="2">
    <source>
        <dbReference type="ARBA" id="ARBA00008814"/>
    </source>
</evidence>
<dbReference type="CDD" id="cd01146">
    <property type="entry name" value="FhuD"/>
    <property type="match status" value="1"/>
</dbReference>
<dbReference type="PROSITE" id="PS50983">
    <property type="entry name" value="FE_B12_PBP"/>
    <property type="match status" value="1"/>
</dbReference>
<feature type="signal peptide" evidence="5">
    <location>
        <begin position="1"/>
        <end position="26"/>
    </location>
</feature>
<feature type="chain" id="PRO_5038729239" evidence="5">
    <location>
        <begin position="27"/>
        <end position="324"/>
    </location>
</feature>
<name>A0A3A9Z686_9ACTN</name>
<feature type="domain" description="Fe/B12 periplasmic-binding" evidence="6">
    <location>
        <begin position="58"/>
        <end position="323"/>
    </location>
</feature>
<evidence type="ECO:0000259" key="6">
    <source>
        <dbReference type="PROSITE" id="PS50983"/>
    </source>
</evidence>
<dbReference type="Pfam" id="PF01497">
    <property type="entry name" value="Peripla_BP_2"/>
    <property type="match status" value="1"/>
</dbReference>
<evidence type="ECO:0000313" key="7">
    <source>
        <dbReference type="EMBL" id="RKN43818.1"/>
    </source>
</evidence>
<dbReference type="EMBL" id="RBAL01000004">
    <property type="protein sequence ID" value="RKN43818.1"/>
    <property type="molecule type" value="Genomic_DNA"/>
</dbReference>
<organism evidence="7 8">
    <name type="scientific">Streptomyces hoynatensis</name>
    <dbReference type="NCBI Taxonomy" id="1141874"/>
    <lineage>
        <taxon>Bacteria</taxon>
        <taxon>Bacillati</taxon>
        <taxon>Actinomycetota</taxon>
        <taxon>Actinomycetes</taxon>
        <taxon>Kitasatosporales</taxon>
        <taxon>Streptomycetaceae</taxon>
        <taxon>Streptomyces</taxon>
    </lineage>
</organism>
<keyword evidence="3" id="KW-0813">Transport</keyword>
<evidence type="ECO:0000256" key="1">
    <source>
        <dbReference type="ARBA" id="ARBA00004196"/>
    </source>
</evidence>
<dbReference type="GO" id="GO:0030288">
    <property type="term" value="C:outer membrane-bounded periplasmic space"/>
    <property type="evidence" value="ECO:0007669"/>
    <property type="project" value="TreeGrafter"/>
</dbReference>
<dbReference type="OrthoDB" id="9793175at2"/>
<comment type="similarity">
    <text evidence="2">Belongs to the bacterial solute-binding protein 8 family.</text>
</comment>
<evidence type="ECO:0000313" key="8">
    <source>
        <dbReference type="Proteomes" id="UP000272474"/>
    </source>
</evidence>
<evidence type="ECO:0000256" key="5">
    <source>
        <dbReference type="SAM" id="SignalP"/>
    </source>
</evidence>
<dbReference type="PANTHER" id="PTHR30532:SF1">
    <property type="entry name" value="IRON(3+)-HYDROXAMATE-BINDING PROTEIN FHUD"/>
    <property type="match status" value="1"/>
</dbReference>
<gene>
    <name evidence="7" type="ORF">D7294_08875</name>
</gene>
<dbReference type="Proteomes" id="UP000272474">
    <property type="component" value="Unassembled WGS sequence"/>
</dbReference>
<keyword evidence="8" id="KW-1185">Reference proteome</keyword>
<comment type="subcellular location">
    <subcellularLocation>
        <location evidence="1">Cell envelope</location>
    </subcellularLocation>
</comment>
<dbReference type="InterPro" id="IPR051313">
    <property type="entry name" value="Bact_iron-sidero_bind"/>
</dbReference>
<accession>A0A3A9Z686</accession>
<proteinExistence type="inferred from homology"/>
<dbReference type="SUPFAM" id="SSF53807">
    <property type="entry name" value="Helical backbone' metal receptor"/>
    <property type="match status" value="1"/>
</dbReference>
<evidence type="ECO:0000256" key="4">
    <source>
        <dbReference type="ARBA" id="ARBA00022729"/>
    </source>
</evidence>
<evidence type="ECO:0000256" key="3">
    <source>
        <dbReference type="ARBA" id="ARBA00022448"/>
    </source>
</evidence>
<dbReference type="GO" id="GO:1901678">
    <property type="term" value="P:iron coordination entity transport"/>
    <property type="evidence" value="ECO:0007669"/>
    <property type="project" value="UniProtKB-ARBA"/>
</dbReference>
<dbReference type="RefSeq" id="WP_120677383.1">
    <property type="nucleotide sequence ID" value="NZ_RBAL01000004.1"/>
</dbReference>
<dbReference type="Gene3D" id="3.40.50.1980">
    <property type="entry name" value="Nitrogenase molybdenum iron protein domain"/>
    <property type="match status" value="2"/>
</dbReference>
<sequence>MPATPRPLRRTTAAATTLLAATLALCACGGDEEQDTAGTRTVTGADGSEVEIPIEPERVVTLSEPTLDAALAVGVVPVGTSAGRGQDGASAYLAEAGGGDIPVVATTMEPDLEAIAELDPDLILVDETVGAKQMADQLNGIAPTVFASTQEDDWREAFTTAAGALNRADEAERVLAGLDAETEEVRGGLGANEGAVTSVIRWQDGAPSVVGQGRGHVGSILSALGLTRPESQQSEVQEHSVPISLEEIEQIDGDWLFFGTLGSREDGAAALDEAMGVSGFSGLHAVARDHVVVVDGSAWNSAGGPLAAGIVLDDVAAALTQPAG</sequence>